<dbReference type="InterPro" id="IPR003156">
    <property type="entry name" value="DHHA1_dom"/>
</dbReference>
<feature type="domain" description="DDH" evidence="7">
    <location>
        <begin position="26"/>
        <end position="156"/>
    </location>
</feature>
<evidence type="ECO:0000313" key="11">
    <source>
        <dbReference type="Proteomes" id="UP000738126"/>
    </source>
</evidence>
<feature type="coiled-coil region" evidence="6">
    <location>
        <begin position="238"/>
        <end position="265"/>
    </location>
</feature>
<gene>
    <name evidence="10" type="ORF">CKO13_03500</name>
</gene>
<feature type="domain" description="DHHA1" evidence="8">
    <location>
        <begin position="277"/>
        <end position="374"/>
    </location>
</feature>
<feature type="non-terminal residue" evidence="10">
    <location>
        <position position="1"/>
    </location>
</feature>
<dbReference type="RefSeq" id="WP_200256871.1">
    <property type="nucleotide sequence ID" value="NZ_NRSH01000023.1"/>
</dbReference>
<protein>
    <recommendedName>
        <fullName evidence="2">Single-stranded-DNA-specific exonuclease RecJ</fullName>
    </recommendedName>
</protein>
<name>A0ABS1E6S5_9GAMM</name>
<accession>A0ABS1E6S5</accession>
<evidence type="ECO:0000259" key="9">
    <source>
        <dbReference type="Pfam" id="PF17768"/>
    </source>
</evidence>
<sequence>RVEPRPDAEGQVRRAGLARVPAGGDPAQVRFLVPDRFTLGYGLSPAVVERLAPLEPAWLVTVDNGVTSHEGVAAAREAGMRVVVTDHHSPDEALPAAAAVVDPQRGDDAFASPHLAGVGVAFYVARAAQRALAAAGDLPPDPPNLAGLLDLVAVGTVADLVPLDHNNRILVEQGLRRIRAGAAQPGVTALLEAAGRDPREACAADLAFGVGPRLNAAGRMADMTAGVECLLAADAASAQGAAAELDRLNRQRREVEARMTEEALSALETQAEAVGPGVCVAAAGWHQGVTGILAARLKERYQRPAIAFAPGQEGWLTGSARSVPGLHMRELLARVQRGSPELVQRFGGHAMAAGLTIPASGLEAFRAAFAAALEEALDGGEPAPSCLDSDGPLAAEELTLETAAALRYGGPWGMGFPEPRFDGLFAVRQATSLNGGHLRLQLQAADGTGPVWPAIAFGAQESGWDRLAGPVRVLYSPEVNRYRGTVSLQLRVEHMEPQPGG</sequence>
<dbReference type="PANTHER" id="PTHR30255">
    <property type="entry name" value="SINGLE-STRANDED-DNA-SPECIFIC EXONUCLEASE RECJ"/>
    <property type="match status" value="1"/>
</dbReference>
<dbReference type="Pfam" id="PF01368">
    <property type="entry name" value="DHH"/>
    <property type="match status" value="1"/>
</dbReference>
<dbReference type="EMBL" id="NRSH01000023">
    <property type="protein sequence ID" value="MBK1726101.1"/>
    <property type="molecule type" value="Genomic_DNA"/>
</dbReference>
<evidence type="ECO:0000256" key="1">
    <source>
        <dbReference type="ARBA" id="ARBA00005915"/>
    </source>
</evidence>
<evidence type="ECO:0000259" key="7">
    <source>
        <dbReference type="Pfam" id="PF01368"/>
    </source>
</evidence>
<evidence type="ECO:0000256" key="2">
    <source>
        <dbReference type="ARBA" id="ARBA00019841"/>
    </source>
</evidence>
<evidence type="ECO:0000313" key="10">
    <source>
        <dbReference type="EMBL" id="MBK1726101.1"/>
    </source>
</evidence>
<evidence type="ECO:0000256" key="5">
    <source>
        <dbReference type="ARBA" id="ARBA00022839"/>
    </source>
</evidence>
<keyword evidence="6" id="KW-0175">Coiled coil</keyword>
<keyword evidence="3" id="KW-0540">Nuclease</keyword>
<dbReference type="SUPFAM" id="SSF64182">
    <property type="entry name" value="DHH phosphoesterases"/>
    <property type="match status" value="1"/>
</dbReference>
<dbReference type="InterPro" id="IPR001667">
    <property type="entry name" value="DDH_dom"/>
</dbReference>
<organism evidence="10 11">
    <name type="scientific">Halorhodospira neutriphila</name>
    <dbReference type="NCBI Taxonomy" id="168379"/>
    <lineage>
        <taxon>Bacteria</taxon>
        <taxon>Pseudomonadati</taxon>
        <taxon>Pseudomonadota</taxon>
        <taxon>Gammaproteobacteria</taxon>
        <taxon>Chromatiales</taxon>
        <taxon>Ectothiorhodospiraceae</taxon>
        <taxon>Halorhodospira</taxon>
    </lineage>
</organism>
<dbReference type="InterPro" id="IPR041122">
    <property type="entry name" value="RecJ_OB"/>
</dbReference>
<dbReference type="Pfam" id="PF02272">
    <property type="entry name" value="DHHA1"/>
    <property type="match status" value="1"/>
</dbReference>
<dbReference type="InterPro" id="IPR038763">
    <property type="entry name" value="DHH_sf"/>
</dbReference>
<dbReference type="Proteomes" id="UP000738126">
    <property type="component" value="Unassembled WGS sequence"/>
</dbReference>
<keyword evidence="4" id="KW-0378">Hydrolase</keyword>
<dbReference type="Pfam" id="PF17768">
    <property type="entry name" value="RecJ_OB"/>
    <property type="match status" value="1"/>
</dbReference>
<evidence type="ECO:0000259" key="8">
    <source>
        <dbReference type="Pfam" id="PF02272"/>
    </source>
</evidence>
<proteinExistence type="inferred from homology"/>
<feature type="domain" description="RecJ OB" evidence="9">
    <location>
        <begin position="390"/>
        <end position="494"/>
    </location>
</feature>
<dbReference type="Gene3D" id="3.10.310.30">
    <property type="match status" value="1"/>
</dbReference>
<evidence type="ECO:0000256" key="3">
    <source>
        <dbReference type="ARBA" id="ARBA00022722"/>
    </source>
</evidence>
<comment type="similarity">
    <text evidence="1">Belongs to the RecJ family.</text>
</comment>
<keyword evidence="11" id="KW-1185">Reference proteome</keyword>
<reference evidence="10 11" key="1">
    <citation type="journal article" date="2020" name="Microorganisms">
        <title>Osmotic Adaptation and Compatible Solute Biosynthesis of Phototrophic Bacteria as Revealed from Genome Analyses.</title>
        <authorList>
            <person name="Imhoff J.F."/>
            <person name="Rahn T."/>
            <person name="Kunzel S."/>
            <person name="Keller A."/>
            <person name="Neulinger S.C."/>
        </authorList>
    </citation>
    <scope>NUCLEOTIDE SEQUENCE [LARGE SCALE GENOMIC DNA]</scope>
    <source>
        <strain evidence="10 11">DSM 15116</strain>
    </source>
</reference>
<dbReference type="InterPro" id="IPR051673">
    <property type="entry name" value="SSDNA_exonuclease_RecJ"/>
</dbReference>
<keyword evidence="5" id="KW-0269">Exonuclease</keyword>
<dbReference type="PANTHER" id="PTHR30255:SF2">
    <property type="entry name" value="SINGLE-STRANDED-DNA-SPECIFIC EXONUCLEASE RECJ"/>
    <property type="match status" value="1"/>
</dbReference>
<evidence type="ECO:0000256" key="6">
    <source>
        <dbReference type="SAM" id="Coils"/>
    </source>
</evidence>
<comment type="caution">
    <text evidence="10">The sequence shown here is derived from an EMBL/GenBank/DDBJ whole genome shotgun (WGS) entry which is preliminary data.</text>
</comment>
<evidence type="ECO:0000256" key="4">
    <source>
        <dbReference type="ARBA" id="ARBA00022801"/>
    </source>
</evidence>
<dbReference type="Gene3D" id="3.90.1640.30">
    <property type="match status" value="1"/>
</dbReference>